<dbReference type="STRING" id="3983.A0A2C9VC88"/>
<accession>A0A2C9VC88</accession>
<gene>
    <name evidence="1" type="ORF">MANES_09G187300v8</name>
</gene>
<dbReference type="PANTHER" id="PTHR36762">
    <property type="entry name" value="LIGHT-REGULATED PROTEIN 1, CHLOROPLASTIC"/>
    <property type="match status" value="1"/>
</dbReference>
<dbReference type="Proteomes" id="UP000091857">
    <property type="component" value="Chromosome 9"/>
</dbReference>
<sequence length="210" mass="23114">MVNGPSSVTCQWVKISKALKASLPRQTEENLIHSPGKSCHLIRSKSFSLYENDILDAYNVDPSPSDVCLKHHLQKMQALLHLSPPPLPVTTPAKPLVLQRRTFPRLNIPRCSPIKGSSVVADDASTVDYSSMTSVFPAEACETIGGEACDVEMYPEVKLKSVAKSTTSTTTEQIDTDYLEYNSPKTVFLEEACDDLGGEFCDPEYKKEST</sequence>
<dbReference type="AlphaFoldDB" id="A0A2C9VC88"/>
<dbReference type="Pfam" id="PF07207">
    <property type="entry name" value="Lir1"/>
    <property type="match status" value="1"/>
</dbReference>
<reference evidence="2" key="1">
    <citation type="journal article" date="2016" name="Nat. Biotechnol.">
        <title>Sequencing wild and cultivated cassava and related species reveals extensive interspecific hybridization and genetic diversity.</title>
        <authorList>
            <person name="Bredeson J.V."/>
            <person name="Lyons J.B."/>
            <person name="Prochnik S.E."/>
            <person name="Wu G.A."/>
            <person name="Ha C.M."/>
            <person name="Edsinger-Gonzales E."/>
            <person name="Grimwood J."/>
            <person name="Schmutz J."/>
            <person name="Rabbi I.Y."/>
            <person name="Egesi C."/>
            <person name="Nauluvula P."/>
            <person name="Lebot V."/>
            <person name="Ndunguru J."/>
            <person name="Mkamilo G."/>
            <person name="Bart R.S."/>
            <person name="Setter T.L."/>
            <person name="Gleadow R.M."/>
            <person name="Kulakow P."/>
            <person name="Ferguson M.E."/>
            <person name="Rounsley S."/>
            <person name="Rokhsar D.S."/>
        </authorList>
    </citation>
    <scope>NUCLEOTIDE SEQUENCE [LARGE SCALE GENOMIC DNA]</scope>
    <source>
        <strain evidence="2">cv. AM560-2</strain>
    </source>
</reference>
<dbReference type="Gramene" id="Manes.09G187300.1.v8.1">
    <property type="protein sequence ID" value="Manes.09G187300.1.v8.1.CDS"/>
    <property type="gene ID" value="Manes.09G187300.v8.1"/>
</dbReference>
<dbReference type="GO" id="GO:0009507">
    <property type="term" value="C:chloroplast"/>
    <property type="evidence" value="ECO:0007669"/>
    <property type="project" value="InterPro"/>
</dbReference>
<dbReference type="InterPro" id="IPR009856">
    <property type="entry name" value="Lir1"/>
</dbReference>
<evidence type="ECO:0000313" key="2">
    <source>
        <dbReference type="Proteomes" id="UP000091857"/>
    </source>
</evidence>
<protein>
    <submittedName>
        <fullName evidence="1">Uncharacterized protein</fullName>
    </submittedName>
</protein>
<dbReference type="PANTHER" id="PTHR36762:SF2">
    <property type="entry name" value="LIGHT-REGULATED PROTEIN 1, CHLOROPLASTIC"/>
    <property type="match status" value="1"/>
</dbReference>
<proteinExistence type="predicted"/>
<dbReference type="EMBL" id="CM004395">
    <property type="protein sequence ID" value="OAY42531.1"/>
    <property type="molecule type" value="Genomic_DNA"/>
</dbReference>
<evidence type="ECO:0000313" key="1">
    <source>
        <dbReference type="EMBL" id="OAY42531.1"/>
    </source>
</evidence>
<dbReference type="OrthoDB" id="2011897at2759"/>
<name>A0A2C9VC88_MANES</name>
<keyword evidence="2" id="KW-1185">Reference proteome</keyword>
<comment type="caution">
    <text evidence="1">The sequence shown here is derived from an EMBL/GenBank/DDBJ whole genome shotgun (WGS) entry which is preliminary data.</text>
</comment>
<organism evidence="1 2">
    <name type="scientific">Manihot esculenta</name>
    <name type="common">Cassava</name>
    <name type="synonym">Jatropha manihot</name>
    <dbReference type="NCBI Taxonomy" id="3983"/>
    <lineage>
        <taxon>Eukaryota</taxon>
        <taxon>Viridiplantae</taxon>
        <taxon>Streptophyta</taxon>
        <taxon>Embryophyta</taxon>
        <taxon>Tracheophyta</taxon>
        <taxon>Spermatophyta</taxon>
        <taxon>Magnoliopsida</taxon>
        <taxon>eudicotyledons</taxon>
        <taxon>Gunneridae</taxon>
        <taxon>Pentapetalae</taxon>
        <taxon>rosids</taxon>
        <taxon>fabids</taxon>
        <taxon>Malpighiales</taxon>
        <taxon>Euphorbiaceae</taxon>
        <taxon>Crotonoideae</taxon>
        <taxon>Manihoteae</taxon>
        <taxon>Manihot</taxon>
    </lineage>
</organism>